<feature type="domain" description="Retrotransposon Copia-like N-terminal" evidence="2">
    <location>
        <begin position="30"/>
        <end position="77"/>
    </location>
</feature>
<dbReference type="InterPro" id="IPR029472">
    <property type="entry name" value="Copia-like_N"/>
</dbReference>
<comment type="caution">
    <text evidence="3">The sequence shown here is derived from an EMBL/GenBank/DDBJ whole genome shotgun (WGS) entry which is preliminary data.</text>
</comment>
<dbReference type="Pfam" id="PF07727">
    <property type="entry name" value="RVT_2"/>
    <property type="match status" value="1"/>
</dbReference>
<evidence type="ECO:0000259" key="1">
    <source>
        <dbReference type="Pfam" id="PF07727"/>
    </source>
</evidence>
<reference evidence="3" key="1">
    <citation type="submission" date="2020-06" db="EMBL/GenBank/DDBJ databases">
        <authorList>
            <person name="Li T."/>
            <person name="Hu X."/>
            <person name="Zhang T."/>
            <person name="Song X."/>
            <person name="Zhang H."/>
            <person name="Dai N."/>
            <person name="Sheng W."/>
            <person name="Hou X."/>
            <person name="Wei L."/>
        </authorList>
    </citation>
    <scope>NUCLEOTIDE SEQUENCE</scope>
    <source>
        <strain evidence="3">KEN1</strain>
        <tissue evidence="3">Leaf</tissue>
    </source>
</reference>
<name>A0AAW2X2K2_9LAMI</name>
<evidence type="ECO:0000259" key="2">
    <source>
        <dbReference type="Pfam" id="PF14244"/>
    </source>
</evidence>
<reference evidence="3" key="2">
    <citation type="journal article" date="2024" name="Plant">
        <title>Genomic evolution and insights into agronomic trait innovations of Sesamum species.</title>
        <authorList>
            <person name="Miao H."/>
            <person name="Wang L."/>
            <person name="Qu L."/>
            <person name="Liu H."/>
            <person name="Sun Y."/>
            <person name="Le M."/>
            <person name="Wang Q."/>
            <person name="Wei S."/>
            <person name="Zheng Y."/>
            <person name="Lin W."/>
            <person name="Duan Y."/>
            <person name="Cao H."/>
            <person name="Xiong S."/>
            <person name="Wang X."/>
            <person name="Wei L."/>
            <person name="Li C."/>
            <person name="Ma Q."/>
            <person name="Ju M."/>
            <person name="Zhao R."/>
            <person name="Li G."/>
            <person name="Mu C."/>
            <person name="Tian Q."/>
            <person name="Mei H."/>
            <person name="Zhang T."/>
            <person name="Gao T."/>
            <person name="Zhang H."/>
        </authorList>
    </citation>
    <scope>NUCLEOTIDE SEQUENCE</scope>
    <source>
        <strain evidence="3">KEN1</strain>
    </source>
</reference>
<evidence type="ECO:0000313" key="3">
    <source>
        <dbReference type="EMBL" id="KAL0447908.1"/>
    </source>
</evidence>
<dbReference type="SUPFAM" id="SSF56672">
    <property type="entry name" value="DNA/RNA polymerases"/>
    <property type="match status" value="1"/>
</dbReference>
<protein>
    <submittedName>
        <fullName evidence="3">Retrovirus-related Pol polyprotein from transposon RE1</fullName>
    </submittedName>
</protein>
<accession>A0AAW2X2K2</accession>
<dbReference type="PANTHER" id="PTHR37610">
    <property type="entry name" value="CCHC-TYPE DOMAIN-CONTAINING PROTEIN"/>
    <property type="match status" value="1"/>
</dbReference>
<dbReference type="InterPro" id="IPR013103">
    <property type="entry name" value="RVT_2"/>
</dbReference>
<dbReference type="Pfam" id="PF14244">
    <property type="entry name" value="Retrotran_gag_3"/>
    <property type="match status" value="1"/>
</dbReference>
<feature type="domain" description="Reverse transcriptase Ty1/copia-type" evidence="1">
    <location>
        <begin position="349"/>
        <end position="552"/>
    </location>
</feature>
<dbReference type="AlphaFoldDB" id="A0AAW2X2K2"/>
<sequence>MTDTIDATATSMQRTEEEMNPYEKDVLYIHPSEHSSLALTSTPLDGTNFLAWRRAVYVSLGTKMKLGFIDGSLPRPAFGSATFEQWRRVDLMVTSWIWNSMSEDIVEAFMFCASSRELWLAIHTRYGWSNGPMVTKLWNELSYLTPTPKCTCGACTCGVNKAIVDLASSTQLMQFLMGLHESYSNERSQILMLDPLPDIEKAFSMVYTVEKQREVQTDLEANSSHMACQLTVNKNRREGDRNFQRKKVFTDKRNLMCSHCHKSGHSQENCFQLHGVPDWYRTLNDKKKKGKNFAATVDGKPEVSVGGPSQNMTEIVSKVLKVLQKNNAPTDPITNYANYVHFDEEFAAGKCPIGCKWVFKTKLRADGSIERYKARLVAKGFNQIEGVDYTDNFSPVAKTVTVRLLLTLAAAYSWPLHQLDVNNAFLHGYLEEDLYMVPPEGYSVAPDLVCKLERSIYGLKQASRQWNAELTLKLVEFGFVQSVHDHCLFTKVTPVDLMALLVYVDDILITAPSVDDIQTVKSYLHSLFTIKDLVMPVFLGLEIARNTHGLVMHTGRPLNTLSDILRAVPQEVCFCLSILFRAPGILGRRLGIVYRLPAFFHRILYLSGWSSCVLTRNKKTKSAAEYRSMAATVCELR</sequence>
<organism evidence="3">
    <name type="scientific">Sesamum latifolium</name>
    <dbReference type="NCBI Taxonomy" id="2727402"/>
    <lineage>
        <taxon>Eukaryota</taxon>
        <taxon>Viridiplantae</taxon>
        <taxon>Streptophyta</taxon>
        <taxon>Embryophyta</taxon>
        <taxon>Tracheophyta</taxon>
        <taxon>Spermatophyta</taxon>
        <taxon>Magnoliopsida</taxon>
        <taxon>eudicotyledons</taxon>
        <taxon>Gunneridae</taxon>
        <taxon>Pentapetalae</taxon>
        <taxon>asterids</taxon>
        <taxon>lamiids</taxon>
        <taxon>Lamiales</taxon>
        <taxon>Pedaliaceae</taxon>
        <taxon>Sesamum</taxon>
    </lineage>
</organism>
<dbReference type="EMBL" id="JACGWN010000006">
    <property type="protein sequence ID" value="KAL0447908.1"/>
    <property type="molecule type" value="Genomic_DNA"/>
</dbReference>
<dbReference type="PANTHER" id="PTHR37610:SF40">
    <property type="entry name" value="OS01G0909600 PROTEIN"/>
    <property type="match status" value="1"/>
</dbReference>
<proteinExistence type="predicted"/>
<dbReference type="InterPro" id="IPR043502">
    <property type="entry name" value="DNA/RNA_pol_sf"/>
</dbReference>
<gene>
    <name evidence="3" type="ORF">Slati_1918700</name>
</gene>